<organism evidence="2 3">
    <name type="scientific">Striga asiatica</name>
    <name type="common">Asiatic witchweed</name>
    <name type="synonym">Buchnera asiatica</name>
    <dbReference type="NCBI Taxonomy" id="4170"/>
    <lineage>
        <taxon>Eukaryota</taxon>
        <taxon>Viridiplantae</taxon>
        <taxon>Streptophyta</taxon>
        <taxon>Embryophyta</taxon>
        <taxon>Tracheophyta</taxon>
        <taxon>Spermatophyta</taxon>
        <taxon>Magnoliopsida</taxon>
        <taxon>eudicotyledons</taxon>
        <taxon>Gunneridae</taxon>
        <taxon>Pentapetalae</taxon>
        <taxon>asterids</taxon>
        <taxon>lamiids</taxon>
        <taxon>Lamiales</taxon>
        <taxon>Orobanchaceae</taxon>
        <taxon>Buchnereae</taxon>
        <taxon>Striga</taxon>
    </lineage>
</organism>
<feature type="region of interest" description="Disordered" evidence="1">
    <location>
        <begin position="1"/>
        <end position="36"/>
    </location>
</feature>
<dbReference type="Proteomes" id="UP000325081">
    <property type="component" value="Unassembled WGS sequence"/>
</dbReference>
<evidence type="ECO:0000256" key="1">
    <source>
        <dbReference type="SAM" id="MobiDB-lite"/>
    </source>
</evidence>
<reference evidence="3" key="1">
    <citation type="journal article" date="2019" name="Curr. Biol.">
        <title>Genome Sequence of Striga asiatica Provides Insight into the Evolution of Plant Parasitism.</title>
        <authorList>
            <person name="Yoshida S."/>
            <person name="Kim S."/>
            <person name="Wafula E.K."/>
            <person name="Tanskanen J."/>
            <person name="Kim Y.M."/>
            <person name="Honaas L."/>
            <person name="Yang Z."/>
            <person name="Spallek T."/>
            <person name="Conn C.E."/>
            <person name="Ichihashi Y."/>
            <person name="Cheong K."/>
            <person name="Cui S."/>
            <person name="Der J.P."/>
            <person name="Gundlach H."/>
            <person name="Jiao Y."/>
            <person name="Hori C."/>
            <person name="Ishida J.K."/>
            <person name="Kasahara H."/>
            <person name="Kiba T."/>
            <person name="Kim M.S."/>
            <person name="Koo N."/>
            <person name="Laohavisit A."/>
            <person name="Lee Y.H."/>
            <person name="Lumba S."/>
            <person name="McCourt P."/>
            <person name="Mortimer J.C."/>
            <person name="Mutuku J.M."/>
            <person name="Nomura T."/>
            <person name="Sasaki-Sekimoto Y."/>
            <person name="Seto Y."/>
            <person name="Wang Y."/>
            <person name="Wakatake T."/>
            <person name="Sakakibara H."/>
            <person name="Demura T."/>
            <person name="Yamaguchi S."/>
            <person name="Yoneyama K."/>
            <person name="Manabe R.I."/>
            <person name="Nelson D.C."/>
            <person name="Schulman A.H."/>
            <person name="Timko M.P."/>
            <person name="dePamphilis C.W."/>
            <person name="Choi D."/>
            <person name="Shirasu K."/>
        </authorList>
    </citation>
    <scope>NUCLEOTIDE SEQUENCE [LARGE SCALE GENOMIC DNA]</scope>
    <source>
        <strain evidence="3">cv. UVA1</strain>
    </source>
</reference>
<comment type="caution">
    <text evidence="2">The sequence shown here is derived from an EMBL/GenBank/DDBJ whole genome shotgun (WGS) entry which is preliminary data.</text>
</comment>
<dbReference type="AlphaFoldDB" id="A0A5A7RHC4"/>
<accession>A0A5A7RHC4</accession>
<evidence type="ECO:0000313" key="3">
    <source>
        <dbReference type="Proteomes" id="UP000325081"/>
    </source>
</evidence>
<feature type="compositionally biased region" description="Basic and acidic residues" evidence="1">
    <location>
        <begin position="8"/>
        <end position="21"/>
    </location>
</feature>
<proteinExistence type="predicted"/>
<dbReference type="EMBL" id="BKCP01012737">
    <property type="protein sequence ID" value="GER56605.1"/>
    <property type="molecule type" value="Genomic_DNA"/>
</dbReference>
<sequence>MFGGAKGEVAHAVEDEPRDAEGFGGSHRPWVEHVGDETTGVEVAEEALERVTEEGRGLEELGKEFGAWDLVEADDVFREEGVFGREIEGFEADFMAGRVGAFDGRGERRGGWMRTLLLMSLYKSLYFSSQKRQSLDV</sequence>
<gene>
    <name evidence="2" type="ORF">STAS_34347</name>
</gene>
<name>A0A5A7RHC4_STRAF</name>
<protein>
    <submittedName>
        <fullName evidence="2">NIFU-like protein 2</fullName>
    </submittedName>
</protein>
<keyword evidence="3" id="KW-1185">Reference proteome</keyword>
<evidence type="ECO:0000313" key="2">
    <source>
        <dbReference type="EMBL" id="GER56605.1"/>
    </source>
</evidence>